<comment type="caution">
    <text evidence="2">The sequence shown here is derived from an EMBL/GenBank/DDBJ whole genome shotgun (WGS) entry which is preliminary data.</text>
</comment>
<evidence type="ECO:0000313" key="3">
    <source>
        <dbReference type="Proteomes" id="UP001516400"/>
    </source>
</evidence>
<reference evidence="2 3" key="1">
    <citation type="journal article" date="2021" name="BMC Biol.">
        <title>Horizontally acquired antibacterial genes associated with adaptive radiation of ladybird beetles.</title>
        <authorList>
            <person name="Li H.S."/>
            <person name="Tang X.F."/>
            <person name="Huang Y.H."/>
            <person name="Xu Z.Y."/>
            <person name="Chen M.L."/>
            <person name="Du X.Y."/>
            <person name="Qiu B.Y."/>
            <person name="Chen P.T."/>
            <person name="Zhang W."/>
            <person name="Slipinski A."/>
            <person name="Escalona H.E."/>
            <person name="Waterhouse R.M."/>
            <person name="Zwick A."/>
            <person name="Pang H."/>
        </authorList>
    </citation>
    <scope>NUCLEOTIDE SEQUENCE [LARGE SCALE GENOMIC DNA]</scope>
    <source>
        <strain evidence="2">SYSU2018</strain>
    </source>
</reference>
<keyword evidence="1" id="KW-0175">Coiled coil</keyword>
<keyword evidence="3" id="KW-1185">Reference proteome</keyword>
<evidence type="ECO:0000256" key="1">
    <source>
        <dbReference type="SAM" id="Coils"/>
    </source>
</evidence>
<organism evidence="2 3">
    <name type="scientific">Cryptolaemus montrouzieri</name>
    <dbReference type="NCBI Taxonomy" id="559131"/>
    <lineage>
        <taxon>Eukaryota</taxon>
        <taxon>Metazoa</taxon>
        <taxon>Ecdysozoa</taxon>
        <taxon>Arthropoda</taxon>
        <taxon>Hexapoda</taxon>
        <taxon>Insecta</taxon>
        <taxon>Pterygota</taxon>
        <taxon>Neoptera</taxon>
        <taxon>Endopterygota</taxon>
        <taxon>Coleoptera</taxon>
        <taxon>Polyphaga</taxon>
        <taxon>Cucujiformia</taxon>
        <taxon>Coccinelloidea</taxon>
        <taxon>Coccinellidae</taxon>
        <taxon>Scymninae</taxon>
        <taxon>Scymnini</taxon>
        <taxon>Cryptolaemus</taxon>
    </lineage>
</organism>
<gene>
    <name evidence="2" type="ORF">HHI36_000528</name>
</gene>
<accession>A0ABD2P5D3</accession>
<dbReference type="Proteomes" id="UP001516400">
    <property type="component" value="Unassembled WGS sequence"/>
</dbReference>
<dbReference type="AlphaFoldDB" id="A0ABD2P5D3"/>
<name>A0ABD2P5D3_9CUCU</name>
<feature type="coiled-coil region" evidence="1">
    <location>
        <begin position="19"/>
        <end position="46"/>
    </location>
</feature>
<dbReference type="EMBL" id="JABFTP020000185">
    <property type="protein sequence ID" value="KAL3286014.1"/>
    <property type="molecule type" value="Genomic_DNA"/>
</dbReference>
<sequence length="116" mass="13663">MIQELETKLKDFELFDEKLKYVSSEINKVKNEKEKLKSDINLMEQRMKMNDIEIVGVPETKNENTLEVVERISTNLNVTDVKGKKENCYRLHFPTKGDKPRPIVVKFKFKSMKTLV</sequence>
<dbReference type="Gene3D" id="3.30.70.1820">
    <property type="entry name" value="L1 transposable element, RRM domain"/>
    <property type="match status" value="1"/>
</dbReference>
<evidence type="ECO:0000313" key="2">
    <source>
        <dbReference type="EMBL" id="KAL3286014.1"/>
    </source>
</evidence>
<protein>
    <submittedName>
        <fullName evidence="2">Uncharacterized protein</fullName>
    </submittedName>
</protein>
<proteinExistence type="predicted"/>